<comment type="caution">
    <text evidence="1">The sequence shown here is derived from an EMBL/GenBank/DDBJ whole genome shotgun (WGS) entry which is preliminary data.</text>
</comment>
<name>A0A9P6B623_9AGAM</name>
<evidence type="ECO:0000313" key="1">
    <source>
        <dbReference type="EMBL" id="KAF9517977.1"/>
    </source>
</evidence>
<evidence type="ECO:0000313" key="2">
    <source>
        <dbReference type="Proteomes" id="UP000886523"/>
    </source>
</evidence>
<keyword evidence="2" id="KW-1185">Reference proteome</keyword>
<accession>A0A9P6B623</accession>
<dbReference type="Proteomes" id="UP000886523">
    <property type="component" value="Unassembled WGS sequence"/>
</dbReference>
<dbReference type="AlphaFoldDB" id="A0A9P6B623"/>
<gene>
    <name evidence="1" type="ORF">BS47DRAFT_1338848</name>
</gene>
<protein>
    <submittedName>
        <fullName evidence="1">Uncharacterized protein</fullName>
    </submittedName>
</protein>
<proteinExistence type="predicted"/>
<organism evidence="1 2">
    <name type="scientific">Hydnum rufescens UP504</name>
    <dbReference type="NCBI Taxonomy" id="1448309"/>
    <lineage>
        <taxon>Eukaryota</taxon>
        <taxon>Fungi</taxon>
        <taxon>Dikarya</taxon>
        <taxon>Basidiomycota</taxon>
        <taxon>Agaricomycotina</taxon>
        <taxon>Agaricomycetes</taxon>
        <taxon>Cantharellales</taxon>
        <taxon>Hydnaceae</taxon>
        <taxon>Hydnum</taxon>
    </lineage>
</organism>
<dbReference type="EMBL" id="MU128928">
    <property type="protein sequence ID" value="KAF9517977.1"/>
    <property type="molecule type" value="Genomic_DNA"/>
</dbReference>
<dbReference type="OrthoDB" id="3023000at2759"/>
<sequence length="95" mass="10403">MSAGCSVYEYTSKTRFALPSISCDRDIMDVAPQLQWNYELPGAAGEAKFRPIVVEAKAIAERGKTTLSPLLDHVTLSDVDGDIRVALFTRAPCKQ</sequence>
<reference evidence="1" key="1">
    <citation type="journal article" date="2020" name="Nat. Commun.">
        <title>Large-scale genome sequencing of mycorrhizal fungi provides insights into the early evolution of symbiotic traits.</title>
        <authorList>
            <person name="Miyauchi S."/>
            <person name="Kiss E."/>
            <person name="Kuo A."/>
            <person name="Drula E."/>
            <person name="Kohler A."/>
            <person name="Sanchez-Garcia M."/>
            <person name="Morin E."/>
            <person name="Andreopoulos B."/>
            <person name="Barry K.W."/>
            <person name="Bonito G."/>
            <person name="Buee M."/>
            <person name="Carver A."/>
            <person name="Chen C."/>
            <person name="Cichocki N."/>
            <person name="Clum A."/>
            <person name="Culley D."/>
            <person name="Crous P.W."/>
            <person name="Fauchery L."/>
            <person name="Girlanda M."/>
            <person name="Hayes R.D."/>
            <person name="Keri Z."/>
            <person name="LaButti K."/>
            <person name="Lipzen A."/>
            <person name="Lombard V."/>
            <person name="Magnuson J."/>
            <person name="Maillard F."/>
            <person name="Murat C."/>
            <person name="Nolan M."/>
            <person name="Ohm R.A."/>
            <person name="Pangilinan J."/>
            <person name="Pereira M.F."/>
            <person name="Perotto S."/>
            <person name="Peter M."/>
            <person name="Pfister S."/>
            <person name="Riley R."/>
            <person name="Sitrit Y."/>
            <person name="Stielow J.B."/>
            <person name="Szollosi G."/>
            <person name="Zifcakova L."/>
            <person name="Stursova M."/>
            <person name="Spatafora J.W."/>
            <person name="Tedersoo L."/>
            <person name="Vaario L.M."/>
            <person name="Yamada A."/>
            <person name="Yan M."/>
            <person name="Wang P."/>
            <person name="Xu J."/>
            <person name="Bruns T."/>
            <person name="Baldrian P."/>
            <person name="Vilgalys R."/>
            <person name="Dunand C."/>
            <person name="Henrissat B."/>
            <person name="Grigoriev I.V."/>
            <person name="Hibbett D."/>
            <person name="Nagy L.G."/>
            <person name="Martin F.M."/>
        </authorList>
    </citation>
    <scope>NUCLEOTIDE SEQUENCE</scope>
    <source>
        <strain evidence="1">UP504</strain>
    </source>
</reference>